<reference evidence="2" key="1">
    <citation type="journal article" date="2019" name="bioRxiv">
        <title>The Genome of the Zebra Mussel, Dreissena polymorpha: A Resource for Invasive Species Research.</title>
        <authorList>
            <person name="McCartney M.A."/>
            <person name="Auch B."/>
            <person name="Kono T."/>
            <person name="Mallez S."/>
            <person name="Zhang Y."/>
            <person name="Obille A."/>
            <person name="Becker A."/>
            <person name="Abrahante J.E."/>
            <person name="Garbe J."/>
            <person name="Badalamenti J.P."/>
            <person name="Herman A."/>
            <person name="Mangelson H."/>
            <person name="Liachko I."/>
            <person name="Sullivan S."/>
            <person name="Sone E.D."/>
            <person name="Koren S."/>
            <person name="Silverstein K.A.T."/>
            <person name="Beckman K.B."/>
            <person name="Gohl D.M."/>
        </authorList>
    </citation>
    <scope>NUCLEOTIDE SEQUENCE</scope>
    <source>
        <strain evidence="2">Duluth1</strain>
        <tissue evidence="2">Whole animal</tissue>
    </source>
</reference>
<comment type="caution">
    <text evidence="2">The sequence shown here is derived from an EMBL/GenBank/DDBJ whole genome shotgun (WGS) entry which is preliminary data.</text>
</comment>
<name>A0A9D3YB03_DREPO</name>
<dbReference type="EMBL" id="JAIWYP010000016">
    <property type="protein sequence ID" value="KAH3697198.1"/>
    <property type="molecule type" value="Genomic_DNA"/>
</dbReference>
<dbReference type="Proteomes" id="UP000828390">
    <property type="component" value="Unassembled WGS sequence"/>
</dbReference>
<keyword evidence="3" id="KW-1185">Reference proteome</keyword>
<accession>A0A9D3YB03</accession>
<sequence length="58" mass="6058">MKFNLITVKAQSHYDAGGAPVHDPGSSGMKRGSTGMNRGSTVDDRHERGTAGAPPGKY</sequence>
<organism evidence="2 3">
    <name type="scientific">Dreissena polymorpha</name>
    <name type="common">Zebra mussel</name>
    <name type="synonym">Mytilus polymorpha</name>
    <dbReference type="NCBI Taxonomy" id="45954"/>
    <lineage>
        <taxon>Eukaryota</taxon>
        <taxon>Metazoa</taxon>
        <taxon>Spiralia</taxon>
        <taxon>Lophotrochozoa</taxon>
        <taxon>Mollusca</taxon>
        <taxon>Bivalvia</taxon>
        <taxon>Autobranchia</taxon>
        <taxon>Heteroconchia</taxon>
        <taxon>Euheterodonta</taxon>
        <taxon>Imparidentia</taxon>
        <taxon>Neoheterodontei</taxon>
        <taxon>Myida</taxon>
        <taxon>Dreissenoidea</taxon>
        <taxon>Dreissenidae</taxon>
        <taxon>Dreissena</taxon>
    </lineage>
</organism>
<feature type="region of interest" description="Disordered" evidence="1">
    <location>
        <begin position="12"/>
        <end position="58"/>
    </location>
</feature>
<protein>
    <submittedName>
        <fullName evidence="2">Uncharacterized protein</fullName>
    </submittedName>
</protein>
<evidence type="ECO:0000313" key="2">
    <source>
        <dbReference type="EMBL" id="KAH3697198.1"/>
    </source>
</evidence>
<proteinExistence type="predicted"/>
<evidence type="ECO:0000256" key="1">
    <source>
        <dbReference type="SAM" id="MobiDB-lite"/>
    </source>
</evidence>
<reference evidence="2" key="2">
    <citation type="submission" date="2020-11" db="EMBL/GenBank/DDBJ databases">
        <authorList>
            <person name="McCartney M.A."/>
            <person name="Auch B."/>
            <person name="Kono T."/>
            <person name="Mallez S."/>
            <person name="Becker A."/>
            <person name="Gohl D.M."/>
            <person name="Silverstein K.A.T."/>
            <person name="Koren S."/>
            <person name="Bechman K.B."/>
            <person name="Herman A."/>
            <person name="Abrahante J.E."/>
            <person name="Garbe J."/>
        </authorList>
    </citation>
    <scope>NUCLEOTIDE SEQUENCE</scope>
    <source>
        <strain evidence="2">Duluth1</strain>
        <tissue evidence="2">Whole animal</tissue>
    </source>
</reference>
<gene>
    <name evidence="2" type="ORF">DPMN_084687</name>
</gene>
<evidence type="ECO:0000313" key="3">
    <source>
        <dbReference type="Proteomes" id="UP000828390"/>
    </source>
</evidence>
<dbReference type="AlphaFoldDB" id="A0A9D3YB03"/>